<gene>
    <name evidence="5" type="ORF">Afil01_65520</name>
</gene>
<dbReference type="InterPro" id="IPR015854">
    <property type="entry name" value="ABC_transpr_LolD-like"/>
</dbReference>
<evidence type="ECO:0000313" key="6">
    <source>
        <dbReference type="Proteomes" id="UP001165079"/>
    </source>
</evidence>
<keyword evidence="3 5" id="KW-0067">ATP-binding</keyword>
<dbReference type="PROSITE" id="PS50893">
    <property type="entry name" value="ABC_TRANSPORTER_2"/>
    <property type="match status" value="1"/>
</dbReference>
<evidence type="ECO:0000256" key="3">
    <source>
        <dbReference type="ARBA" id="ARBA00022840"/>
    </source>
</evidence>
<evidence type="ECO:0000313" key="5">
    <source>
        <dbReference type="EMBL" id="GLZ81745.1"/>
    </source>
</evidence>
<dbReference type="Gene3D" id="3.40.50.300">
    <property type="entry name" value="P-loop containing nucleotide triphosphate hydrolases"/>
    <property type="match status" value="1"/>
</dbReference>
<proteinExistence type="inferred from homology"/>
<organism evidence="5 6">
    <name type="scientific">Actinorhabdospora filicis</name>
    <dbReference type="NCBI Taxonomy" id="1785913"/>
    <lineage>
        <taxon>Bacteria</taxon>
        <taxon>Bacillati</taxon>
        <taxon>Actinomycetota</taxon>
        <taxon>Actinomycetes</taxon>
        <taxon>Micromonosporales</taxon>
        <taxon>Micromonosporaceae</taxon>
        <taxon>Actinorhabdospora</taxon>
    </lineage>
</organism>
<dbReference type="PANTHER" id="PTHR24220:SF689">
    <property type="entry name" value="LIPOPROTEIN-RELEASING SYSTEM ATP-BINDING PROTEIN LOLD"/>
    <property type="match status" value="1"/>
</dbReference>
<comment type="caution">
    <text evidence="5">The sequence shown here is derived from an EMBL/GenBank/DDBJ whole genome shotgun (WGS) entry which is preliminary data.</text>
</comment>
<dbReference type="PANTHER" id="PTHR24220">
    <property type="entry name" value="IMPORT ATP-BINDING PROTEIN"/>
    <property type="match status" value="1"/>
</dbReference>
<dbReference type="InterPro" id="IPR017871">
    <property type="entry name" value="ABC_transporter-like_CS"/>
</dbReference>
<dbReference type="EMBL" id="BSTX01000007">
    <property type="protein sequence ID" value="GLZ81745.1"/>
    <property type="molecule type" value="Genomic_DNA"/>
</dbReference>
<dbReference type="SMART" id="SM00382">
    <property type="entry name" value="AAA"/>
    <property type="match status" value="1"/>
</dbReference>
<sequence>MTTVDAGGALIADSLTVSAGGHHILTGVSMLAEPGRVLAVTGASGAGKTSLLWTLTGLVRPESGTITYAGEPVGDRDSAVAHGIVLIPQDNGVAPSLTAYENVLIPLIGTGCGSEEAAERAVDALERVGLAGQVEQLVEELSGGQQQRVAIARGLAQKGSVLLADEITSELDAANRERVLELLHAEAWRGAAVVFATHDLEAAGACDARLHLVDGAAEYIGR</sequence>
<dbReference type="RefSeq" id="WP_285667297.1">
    <property type="nucleotide sequence ID" value="NZ_BSTX01000007.1"/>
</dbReference>
<reference evidence="5" key="1">
    <citation type="submission" date="2023-03" db="EMBL/GenBank/DDBJ databases">
        <title>Actinorhabdospora filicis NBRC 111898.</title>
        <authorList>
            <person name="Ichikawa N."/>
            <person name="Sato H."/>
            <person name="Tonouchi N."/>
        </authorList>
    </citation>
    <scope>NUCLEOTIDE SEQUENCE</scope>
    <source>
        <strain evidence="5">NBRC 111898</strain>
    </source>
</reference>
<dbReference type="Pfam" id="PF00005">
    <property type="entry name" value="ABC_tran"/>
    <property type="match status" value="1"/>
</dbReference>
<dbReference type="GO" id="GO:0022857">
    <property type="term" value="F:transmembrane transporter activity"/>
    <property type="evidence" value="ECO:0007669"/>
    <property type="project" value="TreeGrafter"/>
</dbReference>
<dbReference type="Proteomes" id="UP001165079">
    <property type="component" value="Unassembled WGS sequence"/>
</dbReference>
<accession>A0A9W6SRT3</accession>
<evidence type="ECO:0000259" key="4">
    <source>
        <dbReference type="PROSITE" id="PS50893"/>
    </source>
</evidence>
<comment type="similarity">
    <text evidence="1">Belongs to the ABC transporter superfamily.</text>
</comment>
<dbReference type="AlphaFoldDB" id="A0A9W6SRT3"/>
<dbReference type="InterPro" id="IPR003439">
    <property type="entry name" value="ABC_transporter-like_ATP-bd"/>
</dbReference>
<name>A0A9W6SRT3_9ACTN</name>
<dbReference type="InterPro" id="IPR027417">
    <property type="entry name" value="P-loop_NTPase"/>
</dbReference>
<dbReference type="InterPro" id="IPR003593">
    <property type="entry name" value="AAA+_ATPase"/>
</dbReference>
<keyword evidence="6" id="KW-1185">Reference proteome</keyword>
<dbReference type="SUPFAM" id="SSF52540">
    <property type="entry name" value="P-loop containing nucleoside triphosphate hydrolases"/>
    <property type="match status" value="1"/>
</dbReference>
<evidence type="ECO:0000256" key="2">
    <source>
        <dbReference type="ARBA" id="ARBA00022741"/>
    </source>
</evidence>
<dbReference type="GO" id="GO:0005886">
    <property type="term" value="C:plasma membrane"/>
    <property type="evidence" value="ECO:0007669"/>
    <property type="project" value="TreeGrafter"/>
</dbReference>
<dbReference type="GO" id="GO:0005524">
    <property type="term" value="F:ATP binding"/>
    <property type="evidence" value="ECO:0007669"/>
    <property type="project" value="UniProtKB-KW"/>
</dbReference>
<feature type="domain" description="ABC transporter" evidence="4">
    <location>
        <begin position="10"/>
        <end position="222"/>
    </location>
</feature>
<evidence type="ECO:0000256" key="1">
    <source>
        <dbReference type="ARBA" id="ARBA00005417"/>
    </source>
</evidence>
<keyword evidence="2" id="KW-0547">Nucleotide-binding</keyword>
<dbReference type="GO" id="GO:0016887">
    <property type="term" value="F:ATP hydrolysis activity"/>
    <property type="evidence" value="ECO:0007669"/>
    <property type="project" value="InterPro"/>
</dbReference>
<dbReference type="PROSITE" id="PS00211">
    <property type="entry name" value="ABC_TRANSPORTER_1"/>
    <property type="match status" value="1"/>
</dbReference>
<protein>
    <submittedName>
        <fullName evidence="5">ABC transporter ATP-binding protein</fullName>
    </submittedName>
</protein>